<proteinExistence type="predicted"/>
<dbReference type="Pfam" id="PF04430">
    <property type="entry name" value="DUF498"/>
    <property type="match status" value="1"/>
</dbReference>
<dbReference type="CDD" id="cd05560">
    <property type="entry name" value="Xcc1710_like"/>
    <property type="match status" value="1"/>
</dbReference>
<sequence>MQLHREQRTHLNTVTGYGDNYIEVNDQRYHHPIFFSPEGDITPWEVAHFTDITLEHLEKAAGLTVANSSVFDFLEDNPTRQYANAPEVIIIGTGKKQAFIPPHILAPLLHARIGIEMMDSKAAARTYNVLMAEGRRVIVALLID</sequence>
<dbReference type="RefSeq" id="WP_163764677.1">
    <property type="nucleotide sequence ID" value="NZ_JAAGYR010000014.1"/>
</dbReference>
<dbReference type="PANTHER" id="PTHR21192">
    <property type="entry name" value="NUCLEAR PROTEIN E3-3"/>
    <property type="match status" value="1"/>
</dbReference>
<reference evidence="1 2" key="1">
    <citation type="submission" date="2020-02" db="EMBL/GenBank/DDBJ databases">
        <title>Pelistega sp. NLN82 were isolated from wild rodents of the Hainan Island.</title>
        <authorList>
            <person name="Niu N."/>
            <person name="Zhou J."/>
        </authorList>
    </citation>
    <scope>NUCLEOTIDE SEQUENCE [LARGE SCALE GENOMIC DNA]</scope>
    <source>
        <strain evidence="1 2">NLN82</strain>
    </source>
</reference>
<name>A0A6L9Y749_9BURK</name>
<dbReference type="InterPro" id="IPR036748">
    <property type="entry name" value="MTH938-like_sf"/>
</dbReference>
<gene>
    <name evidence="1" type="ORF">F9B74_07685</name>
</gene>
<comment type="caution">
    <text evidence="1">The sequence shown here is derived from an EMBL/GenBank/DDBJ whole genome shotgun (WGS) entry which is preliminary data.</text>
</comment>
<keyword evidence="2" id="KW-1185">Reference proteome</keyword>
<dbReference type="SUPFAM" id="SSF64076">
    <property type="entry name" value="MTH938-like"/>
    <property type="match status" value="1"/>
</dbReference>
<protein>
    <submittedName>
        <fullName evidence="1">Xcc1710-like domain-containing protein</fullName>
    </submittedName>
</protein>
<organism evidence="1 2">
    <name type="scientific">Pelistega ratti</name>
    <dbReference type="NCBI Taxonomy" id="2652177"/>
    <lineage>
        <taxon>Bacteria</taxon>
        <taxon>Pseudomonadati</taxon>
        <taxon>Pseudomonadota</taxon>
        <taxon>Betaproteobacteria</taxon>
        <taxon>Burkholderiales</taxon>
        <taxon>Alcaligenaceae</taxon>
        <taxon>Pelistega</taxon>
    </lineage>
</organism>
<dbReference type="Proteomes" id="UP000477651">
    <property type="component" value="Unassembled WGS sequence"/>
</dbReference>
<dbReference type="Gene3D" id="3.40.1230.10">
    <property type="entry name" value="MTH938-like"/>
    <property type="match status" value="1"/>
</dbReference>
<dbReference type="AlphaFoldDB" id="A0A6L9Y749"/>
<evidence type="ECO:0000313" key="1">
    <source>
        <dbReference type="EMBL" id="NEN76201.1"/>
    </source>
</evidence>
<accession>A0A6L9Y749</accession>
<dbReference type="PANTHER" id="PTHR21192:SF2">
    <property type="entry name" value="NADH DEHYDROGENASE [UBIQUINONE] 1 ALPHA SUBCOMPLEX ASSEMBLY FACTOR 3"/>
    <property type="match status" value="1"/>
</dbReference>
<evidence type="ECO:0000313" key="2">
    <source>
        <dbReference type="Proteomes" id="UP000477651"/>
    </source>
</evidence>
<dbReference type="InterPro" id="IPR007523">
    <property type="entry name" value="NDUFAF3/AAMDC"/>
</dbReference>
<dbReference type="EMBL" id="JAAGYR010000014">
    <property type="protein sequence ID" value="NEN76201.1"/>
    <property type="molecule type" value="Genomic_DNA"/>
</dbReference>